<evidence type="ECO:0000256" key="19">
    <source>
        <dbReference type="SAM" id="Phobius"/>
    </source>
</evidence>
<evidence type="ECO:0000256" key="16">
    <source>
        <dbReference type="ARBA" id="ARBA00045102"/>
    </source>
</evidence>
<evidence type="ECO:0000256" key="4">
    <source>
        <dbReference type="ARBA" id="ARBA00012839"/>
    </source>
</evidence>
<dbReference type="SMART" id="SM00472">
    <property type="entry name" value="MIR"/>
    <property type="match status" value="3"/>
</dbReference>
<protein>
    <recommendedName>
        <fullName evidence="17">Dolichyl-phosphate-mannose--protein mannosyltransferase 4</fullName>
        <ecNumber evidence="4">2.4.1.109</ecNumber>
    </recommendedName>
</protein>
<comment type="catalytic activity">
    <reaction evidence="16">
        <text>a di-trans,poly-cis-dolichyl beta-D-mannosyl phosphate + L-seryl-[protein] = 3-O-(alpha-D-mannosyl)-L-seryl-[protein] + a di-trans,poly-cis-dolichyl phosphate + H(+)</text>
        <dbReference type="Rhea" id="RHEA:17377"/>
        <dbReference type="Rhea" id="RHEA-COMP:9863"/>
        <dbReference type="Rhea" id="RHEA-COMP:13546"/>
        <dbReference type="Rhea" id="RHEA-COMP:19498"/>
        <dbReference type="Rhea" id="RHEA-COMP:19501"/>
        <dbReference type="ChEBI" id="CHEBI:15378"/>
        <dbReference type="ChEBI" id="CHEBI:29999"/>
        <dbReference type="ChEBI" id="CHEBI:57683"/>
        <dbReference type="ChEBI" id="CHEBI:58211"/>
        <dbReference type="ChEBI" id="CHEBI:137321"/>
        <dbReference type="EC" id="2.4.1.109"/>
    </reaction>
</comment>
<dbReference type="Pfam" id="PF08449">
    <property type="entry name" value="UAA"/>
    <property type="match status" value="1"/>
</dbReference>
<sequence length="1127" mass="127380">MAALAPIVSSFSLIFGGCCANVYCLEAIVKKEPDSGLLITLFQFVFTCLSTLHYQFDPNGHYRLRSSPVPFRKWCISAALFFTVNMMNNWAFAFNISVPVHIILRSFGSVTTMAAGWLRGKTYTYLQVFSVAILTLGVMVSAWADAASKGKNMDTASSDPNHSSFSAGLIILLVAQLLSAYMGAYVEDIYRDHGKDWQANLFYSHLLSIPMFAGFSPILMDQFKRLQASEPFQVPLNIASTLPPSLIEMLNSTSQHVIYLTANAITQLLCITGVNILSANTSAVTVTIVLNIRKLVSFLLSVWLFGNQMGGLMKIGAAMVFGAGALYGWETTYRIPQKKKKKSEAGNGKKAQQLRKATPTMSSPAGVRQRPGKESKRPRTPNPETLAEKVANVVEKAKPYKPAQQGKEWDYKIAIAVITVLAFITRFWGIRHPDQVVFDEVHFGKFASYYLQRTYFFDVHPPLGKLLFAFAGWLVGYKGEFLFENIGDSYITNKVPYVAYRAMPATLGSLTVPIVFMIMWESGYSLPACVTAAGLMLLDNAHIGQTRLILLDASLIFFMALAVLCYIRFYKQRHESFSRKWWKWLLLTGISLSCVISIKYVGVFTFFSVGVPVLIDLWDLMDVNRRQGALTLYEFGKHFAARAVGLVIVPFFLYLFWFQVHFTILNRSGPGDDFMTPEFQETLSDNMMTLQSVGINYYDSITVRHKETKVYLHSHPDRYPLRYDDGRVSSQGQQVTGYPHNDTNNHWQVLPAKSLTSEVGQRVKVGDVIRLRHLITDTVLLTHDVASPYYPTNQEFTTVPKEEANDARYNDTLFELKVDKGKGDFKTMSTHFKLVHVPTKVAMWTHTSPLPDWAYKQAEINGNKNVQQSSNVWYVDDIPSLPVEDERNKKEVKQVKHLSFLRKWIELQRAMFYHNNALTSSHPYASQPISWPFLLRGVSFWTHNDTREQIYFLGNPIGWWLASSLLAVFAGIIGADQLALRRGMDALDERTRSRLYNSTGFFFLTWGAHYIPFYIMGRQLFLHHYLPAHLASCLVTGALVEFIFCIEPQDPEAAMAVKGHRRTRSRPVRERVATSSQMGSWIAAGVILSVVLWSFIYFAPLTYGSPGLTVPQVNSRKWLGYDLHFAK</sequence>
<dbReference type="InterPro" id="IPR036300">
    <property type="entry name" value="MIR_dom_sf"/>
</dbReference>
<evidence type="ECO:0000256" key="5">
    <source>
        <dbReference type="ARBA" id="ARBA00022448"/>
    </source>
</evidence>
<evidence type="ECO:0000313" key="22">
    <source>
        <dbReference type="EMBL" id="KAF2847650.1"/>
    </source>
</evidence>
<keyword evidence="23" id="KW-1185">Reference proteome</keyword>
<name>A0A6A7AWL3_9PLEO</name>
<evidence type="ECO:0000256" key="8">
    <source>
        <dbReference type="ARBA" id="ARBA00022679"/>
    </source>
</evidence>
<evidence type="ECO:0000256" key="14">
    <source>
        <dbReference type="ARBA" id="ARBA00023180"/>
    </source>
</evidence>
<feature type="domain" description="MIR" evidence="21">
    <location>
        <begin position="760"/>
        <end position="819"/>
    </location>
</feature>
<dbReference type="Gene3D" id="2.80.10.50">
    <property type="match status" value="1"/>
</dbReference>
<feature type="transmembrane region" description="Helical" evidence="19">
    <location>
        <begin position="411"/>
        <end position="430"/>
    </location>
</feature>
<feature type="transmembrane region" description="Helical" evidence="19">
    <location>
        <begin position="199"/>
        <end position="220"/>
    </location>
</feature>
<evidence type="ECO:0000256" key="6">
    <source>
        <dbReference type="ARBA" id="ARBA00022597"/>
    </source>
</evidence>
<keyword evidence="7" id="KW-0328">Glycosyltransferase</keyword>
<evidence type="ECO:0000256" key="17">
    <source>
        <dbReference type="ARBA" id="ARBA00072057"/>
    </source>
</evidence>
<dbReference type="GO" id="GO:0055085">
    <property type="term" value="P:transmembrane transport"/>
    <property type="evidence" value="ECO:0007669"/>
    <property type="project" value="InterPro"/>
</dbReference>
<evidence type="ECO:0000256" key="18">
    <source>
        <dbReference type="SAM" id="MobiDB-lite"/>
    </source>
</evidence>
<evidence type="ECO:0000256" key="7">
    <source>
        <dbReference type="ARBA" id="ARBA00022676"/>
    </source>
</evidence>
<feature type="domain" description="MIR" evidence="21">
    <location>
        <begin position="823"/>
        <end position="878"/>
    </location>
</feature>
<evidence type="ECO:0000259" key="21">
    <source>
        <dbReference type="PROSITE" id="PS50919"/>
    </source>
</evidence>
<dbReference type="GO" id="GO:0005789">
    <property type="term" value="C:endoplasmic reticulum membrane"/>
    <property type="evidence" value="ECO:0007669"/>
    <property type="project" value="UniProtKB-SubCell"/>
</dbReference>
<dbReference type="InterPro" id="IPR016093">
    <property type="entry name" value="MIR_motif"/>
</dbReference>
<feature type="transmembrane region" description="Helical" evidence="19">
    <location>
        <begin position="590"/>
        <end position="618"/>
    </location>
</feature>
<keyword evidence="12 19" id="KW-1133">Transmembrane helix</keyword>
<proteinExistence type="inferred from homology"/>
<dbReference type="UniPathway" id="UPA00378"/>
<evidence type="ECO:0000256" key="1">
    <source>
        <dbReference type="ARBA" id="ARBA00004477"/>
    </source>
</evidence>
<dbReference type="OrthoDB" id="292747at2759"/>
<dbReference type="Pfam" id="PF02815">
    <property type="entry name" value="MIR"/>
    <property type="match status" value="1"/>
</dbReference>
<feature type="chain" id="PRO_5025639964" description="Dolichyl-phosphate-mannose--protein mannosyltransferase 4" evidence="20">
    <location>
        <begin position="21"/>
        <end position="1127"/>
    </location>
</feature>
<evidence type="ECO:0000256" key="13">
    <source>
        <dbReference type="ARBA" id="ARBA00023136"/>
    </source>
</evidence>
<evidence type="ECO:0000256" key="20">
    <source>
        <dbReference type="SAM" id="SignalP"/>
    </source>
</evidence>
<organism evidence="22 23">
    <name type="scientific">Plenodomus tracheiphilus IPT5</name>
    <dbReference type="NCBI Taxonomy" id="1408161"/>
    <lineage>
        <taxon>Eukaryota</taxon>
        <taxon>Fungi</taxon>
        <taxon>Dikarya</taxon>
        <taxon>Ascomycota</taxon>
        <taxon>Pezizomycotina</taxon>
        <taxon>Dothideomycetes</taxon>
        <taxon>Pleosporomycetidae</taxon>
        <taxon>Pleosporales</taxon>
        <taxon>Pleosporineae</taxon>
        <taxon>Leptosphaeriaceae</taxon>
        <taxon>Plenodomus</taxon>
    </lineage>
</organism>
<keyword evidence="8 22" id="KW-0808">Transferase</keyword>
<keyword evidence="6" id="KW-0762">Sugar transport</keyword>
<comment type="subcellular location">
    <subcellularLocation>
        <location evidence="1">Endoplasmic reticulum membrane</location>
        <topology evidence="1">Multi-pass membrane protein</topology>
    </subcellularLocation>
</comment>
<feature type="transmembrane region" description="Helical" evidence="19">
    <location>
        <begin position="164"/>
        <end position="187"/>
    </location>
</feature>
<feature type="transmembrane region" description="Helical" evidence="19">
    <location>
        <begin position="957"/>
        <end position="975"/>
    </location>
</feature>
<dbReference type="InterPro" id="IPR013657">
    <property type="entry name" value="SCL35B1-4/HUT1"/>
</dbReference>
<dbReference type="EC" id="2.4.1.109" evidence="4"/>
<evidence type="ECO:0000256" key="2">
    <source>
        <dbReference type="ARBA" id="ARBA00004922"/>
    </source>
</evidence>
<feature type="transmembrane region" description="Helical" evidence="19">
    <location>
        <begin position="311"/>
        <end position="329"/>
    </location>
</feature>
<dbReference type="CDD" id="cd23285">
    <property type="entry name" value="beta-trefoil_MIR_PMT4-like"/>
    <property type="match status" value="1"/>
</dbReference>
<evidence type="ECO:0000256" key="12">
    <source>
        <dbReference type="ARBA" id="ARBA00022989"/>
    </source>
</evidence>
<evidence type="ECO:0000256" key="3">
    <source>
        <dbReference type="ARBA" id="ARBA00007222"/>
    </source>
</evidence>
<dbReference type="PANTHER" id="PTHR10050:SF51">
    <property type="entry name" value="PROTEIN O-MANNOSYL-TRANSFERASE 1"/>
    <property type="match status" value="1"/>
</dbReference>
<evidence type="ECO:0000256" key="9">
    <source>
        <dbReference type="ARBA" id="ARBA00022692"/>
    </source>
</evidence>
<dbReference type="GO" id="GO:0004169">
    <property type="term" value="F:dolichyl-phosphate-mannose-protein mannosyltransferase activity"/>
    <property type="evidence" value="ECO:0007669"/>
    <property type="project" value="UniProtKB-EC"/>
</dbReference>
<keyword evidence="14" id="KW-0325">Glycoprotein</keyword>
<keyword evidence="5" id="KW-0813">Transport</keyword>
<dbReference type="InterPro" id="IPR032421">
    <property type="entry name" value="PMT_4TMC"/>
</dbReference>
<keyword evidence="13 19" id="KW-0472">Membrane</keyword>
<feature type="transmembrane region" description="Helical" evidence="19">
    <location>
        <begin position="36"/>
        <end position="54"/>
    </location>
</feature>
<dbReference type="AlphaFoldDB" id="A0A6A7AWL3"/>
<keyword evidence="10" id="KW-0677">Repeat</keyword>
<feature type="signal peptide" evidence="20">
    <location>
        <begin position="1"/>
        <end position="20"/>
    </location>
</feature>
<comment type="similarity">
    <text evidence="3">Belongs to the glycosyltransferase 39 family.</text>
</comment>
<dbReference type="PROSITE" id="PS50919">
    <property type="entry name" value="MIR"/>
    <property type="match status" value="3"/>
</dbReference>
<feature type="domain" description="MIR" evidence="21">
    <location>
        <begin position="692"/>
        <end position="752"/>
    </location>
</feature>
<comment type="pathway">
    <text evidence="2">Protein modification; protein glycosylation.</text>
</comment>
<feature type="transmembrane region" description="Helical" evidence="19">
    <location>
        <begin position="498"/>
        <end position="518"/>
    </location>
</feature>
<feature type="transmembrane region" description="Helical" evidence="19">
    <location>
        <begin position="74"/>
        <end position="92"/>
    </location>
</feature>
<evidence type="ECO:0000256" key="11">
    <source>
        <dbReference type="ARBA" id="ARBA00022824"/>
    </source>
</evidence>
<gene>
    <name evidence="22" type="ORF">T440DRAFT_481641</name>
</gene>
<keyword evidence="11" id="KW-0256">Endoplasmic reticulum</keyword>
<dbReference type="PANTHER" id="PTHR10050">
    <property type="entry name" value="DOLICHYL-PHOSPHATE-MANNOSE--PROTEIN MANNOSYLTRANSFERASE"/>
    <property type="match status" value="1"/>
</dbReference>
<keyword evidence="20" id="KW-0732">Signal</keyword>
<dbReference type="Proteomes" id="UP000799423">
    <property type="component" value="Unassembled WGS sequence"/>
</dbReference>
<feature type="region of interest" description="Disordered" evidence="18">
    <location>
        <begin position="338"/>
        <end position="385"/>
    </location>
</feature>
<dbReference type="SUPFAM" id="SSF82109">
    <property type="entry name" value="MIR domain"/>
    <property type="match status" value="1"/>
</dbReference>
<dbReference type="Pfam" id="PF02366">
    <property type="entry name" value="PMT"/>
    <property type="match status" value="1"/>
</dbReference>
<dbReference type="Pfam" id="PF16192">
    <property type="entry name" value="PMT_4TMC"/>
    <property type="match status" value="1"/>
</dbReference>
<reference evidence="22" key="1">
    <citation type="submission" date="2020-01" db="EMBL/GenBank/DDBJ databases">
        <authorList>
            <consortium name="DOE Joint Genome Institute"/>
            <person name="Haridas S."/>
            <person name="Albert R."/>
            <person name="Binder M."/>
            <person name="Bloem J."/>
            <person name="Labutti K."/>
            <person name="Salamov A."/>
            <person name="Andreopoulos B."/>
            <person name="Baker S.E."/>
            <person name="Barry K."/>
            <person name="Bills G."/>
            <person name="Bluhm B.H."/>
            <person name="Cannon C."/>
            <person name="Castanera R."/>
            <person name="Culley D.E."/>
            <person name="Daum C."/>
            <person name="Ezra D."/>
            <person name="Gonzalez J.B."/>
            <person name="Henrissat B."/>
            <person name="Kuo A."/>
            <person name="Liang C."/>
            <person name="Lipzen A."/>
            <person name="Lutzoni F."/>
            <person name="Magnuson J."/>
            <person name="Mondo S."/>
            <person name="Nolan M."/>
            <person name="Ohm R."/>
            <person name="Pangilinan J."/>
            <person name="Park H.-J."/>
            <person name="Ramirez L."/>
            <person name="Alfaro M."/>
            <person name="Sun H."/>
            <person name="Tritt A."/>
            <person name="Yoshinaga Y."/>
            <person name="Zwiers L.-H."/>
            <person name="Turgeon B.G."/>
            <person name="Goodwin S.B."/>
            <person name="Spatafora J.W."/>
            <person name="Crous P.W."/>
            <person name="Grigoriev I.V."/>
        </authorList>
    </citation>
    <scope>NUCLEOTIDE SEQUENCE</scope>
    <source>
        <strain evidence="22">IPT5</strain>
    </source>
</reference>
<dbReference type="EMBL" id="MU006324">
    <property type="protein sequence ID" value="KAF2847650.1"/>
    <property type="molecule type" value="Genomic_DNA"/>
</dbReference>
<dbReference type="InterPro" id="IPR003342">
    <property type="entry name" value="ArnT-like_N"/>
</dbReference>
<dbReference type="NCBIfam" id="TIGR00803">
    <property type="entry name" value="nst"/>
    <property type="match status" value="1"/>
</dbReference>
<feature type="transmembrane region" description="Helical" evidence="19">
    <location>
        <begin position="1079"/>
        <end position="1099"/>
    </location>
</feature>
<feature type="transmembrane region" description="Helical" evidence="19">
    <location>
        <begin position="125"/>
        <end position="144"/>
    </location>
</feature>
<evidence type="ECO:0000256" key="15">
    <source>
        <dbReference type="ARBA" id="ARBA00045085"/>
    </source>
</evidence>
<feature type="transmembrane region" description="Helical" evidence="19">
    <location>
        <begin position="459"/>
        <end position="477"/>
    </location>
</feature>
<feature type="transmembrane region" description="Helical" evidence="19">
    <location>
        <begin position="995"/>
        <end position="1016"/>
    </location>
</feature>
<dbReference type="InterPro" id="IPR027005">
    <property type="entry name" value="PMT-like"/>
</dbReference>
<evidence type="ECO:0000256" key="10">
    <source>
        <dbReference type="ARBA" id="ARBA00022737"/>
    </source>
</evidence>
<feature type="transmembrane region" description="Helical" evidence="19">
    <location>
        <begin position="548"/>
        <end position="570"/>
    </location>
</feature>
<dbReference type="FunFam" id="2.80.10.50:FF:000044">
    <property type="entry name" value="Dolichyl-phosphate-mannose-protein mannosyltransferase 4"/>
    <property type="match status" value="1"/>
</dbReference>
<comment type="catalytic activity">
    <reaction evidence="15">
        <text>a di-trans,poly-cis-dolichyl beta-D-mannosyl phosphate + L-threonyl-[protein] = 3-O-(alpha-D-mannosyl)-L-threonyl-[protein] + a di-trans,poly-cis-dolichyl phosphate + H(+)</text>
        <dbReference type="Rhea" id="RHEA:53396"/>
        <dbReference type="Rhea" id="RHEA-COMP:11060"/>
        <dbReference type="Rhea" id="RHEA-COMP:13547"/>
        <dbReference type="Rhea" id="RHEA-COMP:19498"/>
        <dbReference type="Rhea" id="RHEA-COMP:19501"/>
        <dbReference type="ChEBI" id="CHEBI:15378"/>
        <dbReference type="ChEBI" id="CHEBI:30013"/>
        <dbReference type="ChEBI" id="CHEBI:57683"/>
        <dbReference type="ChEBI" id="CHEBI:58211"/>
        <dbReference type="ChEBI" id="CHEBI:137323"/>
        <dbReference type="EC" id="2.4.1.109"/>
    </reaction>
</comment>
<accession>A0A6A7AWL3</accession>
<keyword evidence="9 19" id="KW-0812">Transmembrane</keyword>
<evidence type="ECO:0000313" key="23">
    <source>
        <dbReference type="Proteomes" id="UP000799423"/>
    </source>
</evidence>
<feature type="transmembrane region" description="Helical" evidence="19">
    <location>
        <begin position="639"/>
        <end position="658"/>
    </location>
</feature>